<sequence>MTFSLLLALQVVAVVVAVVVTIGGVVLIVIGAARLARKPAPPRAQEPGYSEAVDYDGPEQVPAGFEDSPRWLDADVTSDSPGASSHVARYSNADLHAVRRSGIAFLAGGIVLFLVGLVFVTQTWGALV</sequence>
<keyword evidence="1" id="KW-0472">Membrane</keyword>
<feature type="transmembrane region" description="Helical" evidence="1">
    <location>
        <begin position="6"/>
        <end position="33"/>
    </location>
</feature>
<reference evidence="2" key="1">
    <citation type="submission" date="2022-05" db="EMBL/GenBank/DDBJ databases">
        <title>Complete genome sequence of toluene-degrading Gulosibacter sediminis strain ACHW.36C.</title>
        <authorList>
            <person name="Wai A.C."/>
            <person name="Lai G.K."/>
            <person name="Griffin S.D."/>
            <person name="Leung F.C."/>
        </authorList>
    </citation>
    <scope>NUCLEOTIDE SEQUENCE [LARGE SCALE GENOMIC DNA]</scope>
    <source>
        <strain evidence="2">ACHW.36C</strain>
    </source>
</reference>
<dbReference type="EMBL" id="CP097160">
    <property type="protein sequence ID" value="UQN15021.1"/>
    <property type="molecule type" value="Genomic_DNA"/>
</dbReference>
<evidence type="ECO:0000256" key="1">
    <source>
        <dbReference type="SAM" id="Phobius"/>
    </source>
</evidence>
<name>A0ABY4MX75_9MICO</name>
<gene>
    <name evidence="2" type="ORF">M3M28_00700</name>
</gene>
<evidence type="ECO:0000313" key="2">
    <source>
        <dbReference type="EMBL" id="UQN15021.1"/>
    </source>
</evidence>
<organism evidence="2">
    <name type="scientific">Gulosibacter sediminis</name>
    <dbReference type="NCBI Taxonomy" id="1729695"/>
    <lineage>
        <taxon>Bacteria</taxon>
        <taxon>Bacillati</taxon>
        <taxon>Actinomycetota</taxon>
        <taxon>Actinomycetes</taxon>
        <taxon>Micrococcales</taxon>
        <taxon>Microbacteriaceae</taxon>
        <taxon>Gulosibacter</taxon>
    </lineage>
</organism>
<keyword evidence="1" id="KW-1133">Transmembrane helix</keyword>
<keyword evidence="1" id="KW-0812">Transmembrane</keyword>
<protein>
    <submittedName>
        <fullName evidence="2">Uncharacterized protein</fullName>
    </submittedName>
</protein>
<feature type="transmembrane region" description="Helical" evidence="1">
    <location>
        <begin position="103"/>
        <end position="127"/>
    </location>
</feature>
<proteinExistence type="predicted"/>
<accession>A0ABY4MX75</accession>